<dbReference type="Proteomes" id="UP000661077">
    <property type="component" value="Unassembled WGS sequence"/>
</dbReference>
<sequence>MRRHYFKLLSLWILPLLVARALIPAGFMLSVEAGRLQFMFCPSGVVQPLGKRMFGEVQSAEQQAHAEHHQGMHHGGDADQASPSHSQDNAPCPFSLVASAAPGAIAYVSNVDATPRDERFELPSSPTFRVGPIRTDLIRGPPSLS</sequence>
<gene>
    <name evidence="2" type="ORF">JM946_26300</name>
</gene>
<evidence type="ECO:0000313" key="2">
    <source>
        <dbReference type="EMBL" id="MBM0108257.1"/>
    </source>
</evidence>
<reference evidence="2 3" key="1">
    <citation type="journal article" date="2021" name="Int. J. Syst. Evol. Microbiol.">
        <title>Steroidobacter gossypii sp. nov., isolated from soil of cotton cropping field.</title>
        <authorList>
            <person name="Huang R."/>
            <person name="Yang S."/>
            <person name="Zhen C."/>
            <person name="Liu W."/>
        </authorList>
    </citation>
    <scope>NUCLEOTIDE SEQUENCE [LARGE SCALE GENOMIC DNA]</scope>
    <source>
        <strain evidence="2 3">S1-65</strain>
    </source>
</reference>
<name>A0ABS1X4V0_9GAMM</name>
<protein>
    <recommendedName>
        <fullName evidence="4">DUF2946 domain-containing protein</fullName>
    </recommendedName>
</protein>
<evidence type="ECO:0000313" key="3">
    <source>
        <dbReference type="Proteomes" id="UP000661077"/>
    </source>
</evidence>
<proteinExistence type="predicted"/>
<feature type="region of interest" description="Disordered" evidence="1">
    <location>
        <begin position="56"/>
        <end position="92"/>
    </location>
</feature>
<comment type="caution">
    <text evidence="2">The sequence shown here is derived from an EMBL/GenBank/DDBJ whole genome shotgun (WGS) entry which is preliminary data.</text>
</comment>
<dbReference type="EMBL" id="JAEVLS010000008">
    <property type="protein sequence ID" value="MBM0108257.1"/>
    <property type="molecule type" value="Genomic_DNA"/>
</dbReference>
<organism evidence="2 3">
    <name type="scientific">Steroidobacter gossypii</name>
    <dbReference type="NCBI Taxonomy" id="2805490"/>
    <lineage>
        <taxon>Bacteria</taxon>
        <taxon>Pseudomonadati</taxon>
        <taxon>Pseudomonadota</taxon>
        <taxon>Gammaproteobacteria</taxon>
        <taxon>Steroidobacterales</taxon>
        <taxon>Steroidobacteraceae</taxon>
        <taxon>Steroidobacter</taxon>
    </lineage>
</organism>
<evidence type="ECO:0008006" key="4">
    <source>
        <dbReference type="Google" id="ProtNLM"/>
    </source>
</evidence>
<accession>A0ABS1X4V0</accession>
<keyword evidence="3" id="KW-1185">Reference proteome</keyword>
<dbReference type="RefSeq" id="WP_203170405.1">
    <property type="nucleotide sequence ID" value="NZ_JAEVLS010000008.1"/>
</dbReference>
<evidence type="ECO:0000256" key="1">
    <source>
        <dbReference type="SAM" id="MobiDB-lite"/>
    </source>
</evidence>
<feature type="compositionally biased region" description="Basic and acidic residues" evidence="1">
    <location>
        <begin position="64"/>
        <end position="77"/>
    </location>
</feature>